<protein>
    <submittedName>
        <fullName evidence="2">Uncharacterized protein</fullName>
    </submittedName>
</protein>
<gene>
    <name evidence="2" type="ORF">J5A53_13980</name>
</gene>
<evidence type="ECO:0000313" key="3">
    <source>
        <dbReference type="Proteomes" id="UP000677180"/>
    </source>
</evidence>
<proteinExistence type="predicted"/>
<feature type="region of interest" description="Disordered" evidence="1">
    <location>
        <begin position="1"/>
        <end position="25"/>
    </location>
</feature>
<accession>A0AB37HTQ3</accession>
<evidence type="ECO:0000256" key="1">
    <source>
        <dbReference type="SAM" id="MobiDB-lite"/>
    </source>
</evidence>
<dbReference type="EMBL" id="CP072385">
    <property type="protein sequence ID" value="QUC10851.1"/>
    <property type="molecule type" value="Genomic_DNA"/>
</dbReference>
<name>A0AB37HTQ3_9ACTN</name>
<sequence length="76" mass="8661">MPEQKRTTEARYLSGQGEAKWSQPREKAGELTCAWVDYDGFHIDPCPEEAPPYSHIWGWSRDGEVLLRGRIDAGRA</sequence>
<dbReference type="AlphaFoldDB" id="A0AB37HTQ3"/>
<organism evidence="2 3">
    <name type="scientific">Arachnia propionica</name>
    <dbReference type="NCBI Taxonomy" id="1750"/>
    <lineage>
        <taxon>Bacteria</taxon>
        <taxon>Bacillati</taxon>
        <taxon>Actinomycetota</taxon>
        <taxon>Actinomycetes</taxon>
        <taxon>Propionibacteriales</taxon>
        <taxon>Propionibacteriaceae</taxon>
        <taxon>Arachnia</taxon>
    </lineage>
</organism>
<dbReference type="RefSeq" id="WP_014845474.1">
    <property type="nucleotide sequence ID" value="NZ_CP040007.1"/>
</dbReference>
<reference evidence="2" key="1">
    <citation type="submission" date="2021-03" db="EMBL/GenBank/DDBJ databases">
        <title>Human Oral Microbial Genomes.</title>
        <authorList>
            <person name="Johnston C.D."/>
            <person name="Chen T."/>
            <person name="Dewhirst F.E."/>
        </authorList>
    </citation>
    <scope>NUCLEOTIDE SEQUENCE</scope>
    <source>
        <strain evidence="2">F0714</strain>
    </source>
</reference>
<evidence type="ECO:0000313" key="2">
    <source>
        <dbReference type="EMBL" id="QUC10851.1"/>
    </source>
</evidence>
<dbReference type="Proteomes" id="UP000677180">
    <property type="component" value="Chromosome"/>
</dbReference>